<keyword evidence="2" id="KW-1185">Reference proteome</keyword>
<sequence>MPRGLPRLLPRLLPRVAVRPRRRHLPLRRLPLPRRHLWLTVWPELPRLAARLTRLTGLTRWPGRAAVSLASRLLISPGHVAARHST</sequence>
<proteinExistence type="predicted"/>
<comment type="caution">
    <text evidence="1">The sequence shown here is derived from an EMBL/GenBank/DDBJ whole genome shotgun (WGS) entry which is preliminary data.</text>
</comment>
<dbReference type="EMBL" id="RFFJ01000212">
    <property type="protein sequence ID" value="RMI31625.1"/>
    <property type="molecule type" value="Genomic_DNA"/>
</dbReference>
<organism evidence="1 2">
    <name type="scientific">Streptomyces triticirhizae</name>
    <dbReference type="NCBI Taxonomy" id="2483353"/>
    <lineage>
        <taxon>Bacteria</taxon>
        <taxon>Bacillati</taxon>
        <taxon>Actinomycetota</taxon>
        <taxon>Actinomycetes</taxon>
        <taxon>Kitasatosporales</taxon>
        <taxon>Streptomycetaceae</taxon>
        <taxon>Streptomyces</taxon>
    </lineage>
</organism>
<gene>
    <name evidence="1" type="ORF">EBN88_25550</name>
</gene>
<evidence type="ECO:0000313" key="2">
    <source>
        <dbReference type="Proteomes" id="UP000278673"/>
    </source>
</evidence>
<dbReference type="AlphaFoldDB" id="A0A3M2L6T5"/>
<dbReference type="Proteomes" id="UP000278673">
    <property type="component" value="Unassembled WGS sequence"/>
</dbReference>
<accession>A0A3M2L6T5</accession>
<name>A0A3M2L6T5_9ACTN</name>
<reference evidence="1 2" key="1">
    <citation type="submission" date="2018-10" db="EMBL/GenBank/DDBJ databases">
        <title>Isolation, diversity and antifungal activity of actinobacteria from wheat.</title>
        <authorList>
            <person name="Han C."/>
        </authorList>
    </citation>
    <scope>NUCLEOTIDE SEQUENCE [LARGE SCALE GENOMIC DNA]</scope>
    <source>
        <strain evidence="1 2">NEAU-YY642</strain>
    </source>
</reference>
<dbReference type="RefSeq" id="WP_122399416.1">
    <property type="nucleotide sequence ID" value="NZ_RFFJ01000212.1"/>
</dbReference>
<protein>
    <submittedName>
        <fullName evidence="1">Uncharacterized protein</fullName>
    </submittedName>
</protein>
<evidence type="ECO:0000313" key="1">
    <source>
        <dbReference type="EMBL" id="RMI31625.1"/>
    </source>
</evidence>